<reference evidence="2 3" key="1">
    <citation type="submission" date="2019-09" db="EMBL/GenBank/DDBJ databases">
        <authorList>
            <person name="Chandra G."/>
            <person name="Truman W A."/>
        </authorList>
    </citation>
    <scope>NUCLEOTIDE SEQUENCE [LARGE SCALE GENOMIC DNA]</scope>
    <source>
        <strain evidence="2">PS870</strain>
    </source>
</reference>
<gene>
    <name evidence="2" type="ORF">PS870_03261</name>
</gene>
<dbReference type="Proteomes" id="UP000349468">
    <property type="component" value="Unassembled WGS sequence"/>
</dbReference>
<evidence type="ECO:0000256" key="1">
    <source>
        <dbReference type="SAM" id="MobiDB-lite"/>
    </source>
</evidence>
<organism evidence="2 3">
    <name type="scientific">Pseudomonas fluorescens</name>
    <dbReference type="NCBI Taxonomy" id="294"/>
    <lineage>
        <taxon>Bacteria</taxon>
        <taxon>Pseudomonadati</taxon>
        <taxon>Pseudomonadota</taxon>
        <taxon>Gammaproteobacteria</taxon>
        <taxon>Pseudomonadales</taxon>
        <taxon>Pseudomonadaceae</taxon>
        <taxon>Pseudomonas</taxon>
    </lineage>
</organism>
<dbReference type="EMBL" id="CABVIK010000010">
    <property type="protein sequence ID" value="VVP10100.1"/>
    <property type="molecule type" value="Genomic_DNA"/>
</dbReference>
<feature type="region of interest" description="Disordered" evidence="1">
    <location>
        <begin position="219"/>
        <end position="247"/>
    </location>
</feature>
<sequence>MVADTPPSRAGSLLQLDWVHLRNIGRLAGRLRWQASSHSGMWVPARDWSAVRPPSRASLAPTVECGYLQEIGRLSGRHREQAHSYSVMGVPAKYWSAVRPPSRASLAPTVEWVYLQEIGRLSGRLRGQASLLQWNGCTCKRLVGWQAAFAGKPRSYSGMGVPARDWSAGRPPSRASLAPTRVRCTRCAFHHSLGRALARLLLILICPPLREAEWRRSSGGWARSAVRRSRTHREEVEAKPTGGDAPR</sequence>
<proteinExistence type="predicted"/>
<evidence type="ECO:0000313" key="2">
    <source>
        <dbReference type="EMBL" id="VVP10100.1"/>
    </source>
</evidence>
<evidence type="ECO:0000313" key="3">
    <source>
        <dbReference type="Proteomes" id="UP000349468"/>
    </source>
</evidence>
<protein>
    <submittedName>
        <fullName evidence="2">Uncharacterized protein</fullName>
    </submittedName>
</protein>
<name>A0A5E7L7L9_PSEFL</name>
<accession>A0A5E7L7L9</accession>
<dbReference type="AlphaFoldDB" id="A0A5E7L7L9"/>